<keyword evidence="3" id="KW-0862">Zinc</keyword>
<feature type="domain" description="ARID" evidence="4">
    <location>
        <begin position="217"/>
        <end position="311"/>
    </location>
</feature>
<dbReference type="Gene3D" id="3.30.40.10">
    <property type="entry name" value="Zinc/RING finger domain, C3HC4 (zinc finger)"/>
    <property type="match status" value="1"/>
</dbReference>
<dbReference type="InterPro" id="IPR013083">
    <property type="entry name" value="Znf_RING/FYVE/PHD"/>
</dbReference>
<organism evidence="5">
    <name type="scientific">Spongospora subterranea</name>
    <dbReference type="NCBI Taxonomy" id="70186"/>
    <lineage>
        <taxon>Eukaryota</taxon>
        <taxon>Sar</taxon>
        <taxon>Rhizaria</taxon>
        <taxon>Endomyxa</taxon>
        <taxon>Phytomyxea</taxon>
        <taxon>Plasmodiophorida</taxon>
        <taxon>Plasmodiophoridae</taxon>
        <taxon>Spongospora</taxon>
    </lineage>
</organism>
<sequence>MGETAWADGPSEILHPVRHSRIGERYQATIRQSGQDDKNRKCGELVWRQRPEDVDSTEMFLNELRYRFPPQIEVDQEVALTLLHSCLHNTTAALNLADVPKCAQPPNRIIGVNPRHSGKNRRSRLEDEEHCLICKTGGTVLVCDVAGCGRLYHPDCVALARIPSGKWKCPQHLCSLCRSPNPAVSCRACWISYCHVHAPFGSDSDDYRCINCTRSYEAEKTFFLEELELFRQESLRDNIAQCKLLFQGKPVDLWALFHTVAVLGGYSKLTDDQWALVFRHLGYKAAFRGCTVTDLADIYNRHLSPFELRST</sequence>
<dbReference type="CDD" id="cd16100">
    <property type="entry name" value="ARID"/>
    <property type="match status" value="1"/>
</dbReference>
<dbReference type="InterPro" id="IPR001606">
    <property type="entry name" value="ARID_dom"/>
</dbReference>
<dbReference type="Pfam" id="PF01388">
    <property type="entry name" value="ARID"/>
    <property type="match status" value="1"/>
</dbReference>
<evidence type="ECO:0000313" key="5">
    <source>
        <dbReference type="EMBL" id="CRZ09731.1"/>
    </source>
</evidence>
<evidence type="ECO:0000256" key="2">
    <source>
        <dbReference type="ARBA" id="ARBA00022771"/>
    </source>
</evidence>
<evidence type="ECO:0000256" key="3">
    <source>
        <dbReference type="ARBA" id="ARBA00022833"/>
    </source>
</evidence>
<protein>
    <recommendedName>
        <fullName evidence="4">ARID domain-containing protein</fullName>
    </recommendedName>
</protein>
<dbReference type="Gene3D" id="1.10.150.60">
    <property type="entry name" value="ARID DNA-binding domain"/>
    <property type="match status" value="1"/>
</dbReference>
<proteinExistence type="predicted"/>
<dbReference type="SMART" id="SM01014">
    <property type="entry name" value="ARID"/>
    <property type="match status" value="1"/>
</dbReference>
<dbReference type="EMBL" id="HACM01009289">
    <property type="protein sequence ID" value="CRZ09731.1"/>
    <property type="molecule type" value="Transcribed_RNA"/>
</dbReference>
<dbReference type="InterPro" id="IPR036431">
    <property type="entry name" value="ARID_dom_sf"/>
</dbReference>
<keyword evidence="1" id="KW-0479">Metal-binding</keyword>
<dbReference type="InterPro" id="IPR055198">
    <property type="entry name" value="NSD_PHD"/>
</dbReference>
<evidence type="ECO:0000259" key="4">
    <source>
        <dbReference type="PROSITE" id="PS51011"/>
    </source>
</evidence>
<dbReference type="SUPFAM" id="SSF57903">
    <property type="entry name" value="FYVE/PHD zinc finger"/>
    <property type="match status" value="1"/>
</dbReference>
<dbReference type="SUPFAM" id="SSF46774">
    <property type="entry name" value="ARID-like"/>
    <property type="match status" value="1"/>
</dbReference>
<evidence type="ECO:0000256" key="1">
    <source>
        <dbReference type="ARBA" id="ARBA00022723"/>
    </source>
</evidence>
<name>A0A0H5R7D9_9EUKA</name>
<accession>A0A0H5R7D9</accession>
<dbReference type="Pfam" id="PF22908">
    <property type="entry name" value="PHD_NSD"/>
    <property type="match status" value="1"/>
</dbReference>
<keyword evidence="2" id="KW-0863">Zinc-finger</keyword>
<dbReference type="GO" id="GO:0003677">
    <property type="term" value="F:DNA binding"/>
    <property type="evidence" value="ECO:0007669"/>
    <property type="project" value="InterPro"/>
</dbReference>
<dbReference type="SMART" id="SM00249">
    <property type="entry name" value="PHD"/>
    <property type="match status" value="1"/>
</dbReference>
<dbReference type="AlphaFoldDB" id="A0A0H5R7D9"/>
<reference evidence="5" key="1">
    <citation type="submission" date="2015-04" db="EMBL/GenBank/DDBJ databases">
        <title>The genome sequence of the plant pathogenic Rhizarian Plasmodiophora brassicae reveals insights in its biotrophic life cycle and the origin of chitin synthesis.</title>
        <authorList>
            <person name="Schwelm A."/>
            <person name="Fogelqvist J."/>
            <person name="Knaust A."/>
            <person name="Julke S."/>
            <person name="Lilja T."/>
            <person name="Dhandapani V."/>
            <person name="Bonilla-Rosso G."/>
            <person name="Karlsson M."/>
            <person name="Shevchenko A."/>
            <person name="Choi S.R."/>
            <person name="Kim H.G."/>
            <person name="Park J.Y."/>
            <person name="Lim Y.P."/>
            <person name="Ludwig-Muller J."/>
            <person name="Dixelius C."/>
        </authorList>
    </citation>
    <scope>NUCLEOTIDE SEQUENCE</scope>
    <source>
        <tissue evidence="5">Potato root galls</tissue>
    </source>
</reference>
<dbReference type="InterPro" id="IPR011011">
    <property type="entry name" value="Znf_FYVE_PHD"/>
</dbReference>
<dbReference type="PROSITE" id="PS51011">
    <property type="entry name" value="ARID"/>
    <property type="match status" value="1"/>
</dbReference>
<dbReference type="SMART" id="SM00501">
    <property type="entry name" value="BRIGHT"/>
    <property type="match status" value="1"/>
</dbReference>
<dbReference type="GO" id="GO:0008270">
    <property type="term" value="F:zinc ion binding"/>
    <property type="evidence" value="ECO:0007669"/>
    <property type="project" value="UniProtKB-KW"/>
</dbReference>
<dbReference type="InterPro" id="IPR001965">
    <property type="entry name" value="Znf_PHD"/>
</dbReference>